<feature type="domain" description="Formamidopyrimidine-DNA glycosylase catalytic" evidence="17">
    <location>
        <begin position="272"/>
        <end position="392"/>
    </location>
</feature>
<organism evidence="18">
    <name type="scientific">bioreactor metagenome</name>
    <dbReference type="NCBI Taxonomy" id="1076179"/>
    <lineage>
        <taxon>unclassified sequences</taxon>
        <taxon>metagenomes</taxon>
        <taxon>ecological metagenomes</taxon>
    </lineage>
</organism>
<dbReference type="PROSITE" id="PS01242">
    <property type="entry name" value="ZF_FPG_1"/>
    <property type="match status" value="1"/>
</dbReference>
<dbReference type="InterPro" id="IPR015886">
    <property type="entry name" value="H2TH_FPG"/>
</dbReference>
<evidence type="ECO:0000256" key="9">
    <source>
        <dbReference type="ARBA" id="ARBA00022833"/>
    </source>
</evidence>
<keyword evidence="13" id="KW-0511">Multifunctional enzyme</keyword>
<keyword evidence="11" id="KW-0234">DNA repair</keyword>
<feature type="domain" description="FPG-type" evidence="16">
    <location>
        <begin position="517"/>
        <end position="551"/>
    </location>
</feature>
<dbReference type="InterPro" id="IPR010663">
    <property type="entry name" value="Znf_FPG/IleRS"/>
</dbReference>
<dbReference type="SUPFAM" id="SSF81624">
    <property type="entry name" value="N-terminal domain of MutM-like DNA repair proteins"/>
    <property type="match status" value="1"/>
</dbReference>
<dbReference type="Pfam" id="PF01149">
    <property type="entry name" value="Fapy_DNA_glyco"/>
    <property type="match status" value="1"/>
</dbReference>
<dbReference type="PROSITE" id="PS51066">
    <property type="entry name" value="ZF_FPG_2"/>
    <property type="match status" value="1"/>
</dbReference>
<dbReference type="PANTHER" id="PTHR22993">
    <property type="entry name" value="FORMAMIDOPYRIMIDINE-DNA GLYCOSYLASE"/>
    <property type="match status" value="1"/>
</dbReference>
<protein>
    <submittedName>
        <fullName evidence="18">Formamidopyrimidine-DNA glycosylase</fullName>
        <ecNumber evidence="18">4.2.99.18</ecNumber>
    </submittedName>
</protein>
<dbReference type="SMART" id="SM01232">
    <property type="entry name" value="H2TH"/>
    <property type="match status" value="1"/>
</dbReference>
<dbReference type="Pfam" id="PF06827">
    <property type="entry name" value="zf-FPG_IleRS"/>
    <property type="match status" value="1"/>
</dbReference>
<dbReference type="HAMAP" id="MF_00103">
    <property type="entry name" value="Fapy_DNA_glycosyl"/>
    <property type="match status" value="1"/>
</dbReference>
<dbReference type="InterPro" id="IPR020629">
    <property type="entry name" value="FPG_Glyclase"/>
</dbReference>
<evidence type="ECO:0000259" key="17">
    <source>
        <dbReference type="PROSITE" id="PS51068"/>
    </source>
</evidence>
<dbReference type="FunFam" id="1.10.8.50:FF:000003">
    <property type="entry name" value="Formamidopyrimidine-DNA glycosylase"/>
    <property type="match status" value="1"/>
</dbReference>
<keyword evidence="12 18" id="KW-0456">Lyase</keyword>
<keyword evidence="8" id="KW-0378">Hydrolase</keyword>
<evidence type="ECO:0000256" key="1">
    <source>
        <dbReference type="ARBA" id="ARBA00001668"/>
    </source>
</evidence>
<sequence length="551" mass="61041">MQRGDAHGQVAIFDMLEAGLTDHRGEDLLRRELADRFHQILIAVAVIRHDLAHHRNDVEGIGVIERLQHVVRDLTELEHHDPPAGAQHAIGLAQRVGDPGHVPDAEGNRVDVEGIVLEGQVHRVADDPAQPLGHVLGLGALLPLDQHRFRHVADGGRGARRALEETEGDVAGAARHVEQPLPRPRREPVHHRILPDPVDAHAHQVIHDVVFRGHAREHAMDHSGLRVLVHGLEAEMRGSRLFCRHGLLPIPKSPPSYRGPCGQDNATGKKMPELPEVETVRRGLAPAMEGRRIEAAQVNRPDLRWPLPENMAGRLTGRLVERLRRRSKYILADLDSGESLLIHLGMSGRMLVSGVMLGDYHLDHPAPQKHDHVVLEMEGGARVTFNDARRFGAMDLVRTDREAAHWLLAGLGPEPFGNEFHEDYLVERLKGRASPIKTALLDQHVVAGLGNIYVSEVLFRAGIDPRRPAGRIAAKRIAALVPLVREVLSEAIEAGGSSLRDHRQADGELGYFQHSFRVYDREGEPCPTCGTPVRRIVQSGRSSYFCPQCQK</sequence>
<dbReference type="SUPFAM" id="SSF46946">
    <property type="entry name" value="S13-like H2TH domain"/>
    <property type="match status" value="1"/>
</dbReference>
<dbReference type="InterPro" id="IPR000214">
    <property type="entry name" value="Znf_DNA_glyclase/AP_lyase"/>
</dbReference>
<dbReference type="GO" id="GO:0006284">
    <property type="term" value="P:base-excision repair"/>
    <property type="evidence" value="ECO:0007669"/>
    <property type="project" value="InterPro"/>
</dbReference>
<evidence type="ECO:0000256" key="15">
    <source>
        <dbReference type="ARBA" id="ARBA00044632"/>
    </source>
</evidence>
<evidence type="ECO:0000256" key="11">
    <source>
        <dbReference type="ARBA" id="ARBA00023204"/>
    </source>
</evidence>
<evidence type="ECO:0000256" key="6">
    <source>
        <dbReference type="ARBA" id="ARBA00022763"/>
    </source>
</evidence>
<keyword evidence="6" id="KW-0227">DNA damage</keyword>
<dbReference type="InterPro" id="IPR012319">
    <property type="entry name" value="FPG_cat"/>
</dbReference>
<accession>A0A644V280</accession>
<dbReference type="EC" id="4.2.99.18" evidence="18"/>
<comment type="similarity">
    <text evidence="3">Belongs to the FPG family.</text>
</comment>
<comment type="cofactor">
    <cofactor evidence="2">
        <name>Zn(2+)</name>
        <dbReference type="ChEBI" id="CHEBI:29105"/>
    </cofactor>
</comment>
<dbReference type="InterPro" id="IPR035937">
    <property type="entry name" value="FPG_N"/>
</dbReference>
<dbReference type="PANTHER" id="PTHR22993:SF9">
    <property type="entry name" value="FORMAMIDOPYRIMIDINE-DNA GLYCOSYLASE"/>
    <property type="match status" value="1"/>
</dbReference>
<dbReference type="Gene3D" id="3.20.190.10">
    <property type="entry name" value="MutM-like, N-terminal"/>
    <property type="match status" value="1"/>
</dbReference>
<dbReference type="Gene3D" id="1.10.8.50">
    <property type="match status" value="1"/>
</dbReference>
<dbReference type="GO" id="GO:0034039">
    <property type="term" value="F:8-oxo-7,8-dihydroguanine DNA N-glycosylase activity"/>
    <property type="evidence" value="ECO:0007669"/>
    <property type="project" value="TreeGrafter"/>
</dbReference>
<dbReference type="GO" id="GO:0003684">
    <property type="term" value="F:damaged DNA binding"/>
    <property type="evidence" value="ECO:0007669"/>
    <property type="project" value="InterPro"/>
</dbReference>
<evidence type="ECO:0000259" key="16">
    <source>
        <dbReference type="PROSITE" id="PS51066"/>
    </source>
</evidence>
<dbReference type="AlphaFoldDB" id="A0A644V280"/>
<evidence type="ECO:0000256" key="10">
    <source>
        <dbReference type="ARBA" id="ARBA00023125"/>
    </source>
</evidence>
<keyword evidence="7" id="KW-0863">Zinc-finger</keyword>
<comment type="catalytic activity">
    <reaction evidence="1">
        <text>Hydrolysis of DNA containing ring-opened 7-methylguanine residues, releasing 2,6-diamino-4-hydroxy-5-(N-methyl)formamidopyrimidine.</text>
        <dbReference type="EC" id="3.2.2.23"/>
    </reaction>
</comment>
<comment type="caution">
    <text evidence="18">The sequence shown here is derived from an EMBL/GenBank/DDBJ whole genome shotgun (WGS) entry which is preliminary data.</text>
</comment>
<comment type="catalytic activity">
    <reaction evidence="15">
        <text>2'-deoxyribonucleotide-(2'-deoxyribose 5'-phosphate)-2'-deoxyribonucleotide-DNA = a 3'-end 2'-deoxyribonucleotide-(2,3-dehydro-2,3-deoxyribose 5'-phosphate)-DNA + a 5'-end 5'-phospho-2'-deoxyribonucleoside-DNA + H(+)</text>
        <dbReference type="Rhea" id="RHEA:66592"/>
        <dbReference type="Rhea" id="RHEA-COMP:13180"/>
        <dbReference type="Rhea" id="RHEA-COMP:16897"/>
        <dbReference type="Rhea" id="RHEA-COMP:17067"/>
        <dbReference type="ChEBI" id="CHEBI:15378"/>
        <dbReference type="ChEBI" id="CHEBI:136412"/>
        <dbReference type="ChEBI" id="CHEBI:157695"/>
        <dbReference type="ChEBI" id="CHEBI:167181"/>
        <dbReference type="EC" id="4.2.99.18"/>
    </reaction>
</comment>
<evidence type="ECO:0000256" key="2">
    <source>
        <dbReference type="ARBA" id="ARBA00001947"/>
    </source>
</evidence>
<evidence type="ECO:0000256" key="13">
    <source>
        <dbReference type="ARBA" id="ARBA00023268"/>
    </source>
</evidence>
<dbReference type="CDD" id="cd08966">
    <property type="entry name" value="EcFpg-like_N"/>
    <property type="match status" value="1"/>
</dbReference>
<dbReference type="SMART" id="SM00898">
    <property type="entry name" value="Fapy_DNA_glyco"/>
    <property type="match status" value="1"/>
</dbReference>
<evidence type="ECO:0000256" key="12">
    <source>
        <dbReference type="ARBA" id="ARBA00023239"/>
    </source>
</evidence>
<dbReference type="GO" id="GO:0140078">
    <property type="term" value="F:class I DNA-(apurinic or apyrimidinic site) endonuclease activity"/>
    <property type="evidence" value="ECO:0007669"/>
    <property type="project" value="UniProtKB-EC"/>
</dbReference>
<evidence type="ECO:0000256" key="4">
    <source>
        <dbReference type="ARBA" id="ARBA00011245"/>
    </source>
</evidence>
<comment type="subunit">
    <text evidence="4">Monomer.</text>
</comment>
<proteinExistence type="inferred from homology"/>
<dbReference type="InterPro" id="IPR010979">
    <property type="entry name" value="Ribosomal_uS13-like_H2TH"/>
</dbReference>
<dbReference type="SUPFAM" id="SSF57716">
    <property type="entry name" value="Glucocorticoid receptor-like (DNA-binding domain)"/>
    <property type="match status" value="1"/>
</dbReference>
<evidence type="ECO:0000256" key="5">
    <source>
        <dbReference type="ARBA" id="ARBA00022723"/>
    </source>
</evidence>
<reference evidence="18" key="1">
    <citation type="submission" date="2019-08" db="EMBL/GenBank/DDBJ databases">
        <authorList>
            <person name="Kucharzyk K."/>
            <person name="Murdoch R.W."/>
            <person name="Higgins S."/>
            <person name="Loffler F."/>
        </authorList>
    </citation>
    <scope>NUCLEOTIDE SEQUENCE</scope>
</reference>
<evidence type="ECO:0000313" key="18">
    <source>
        <dbReference type="EMBL" id="MPL85439.1"/>
    </source>
</evidence>
<keyword evidence="9" id="KW-0862">Zinc</keyword>
<dbReference type="GO" id="GO:0008270">
    <property type="term" value="F:zinc ion binding"/>
    <property type="evidence" value="ECO:0007669"/>
    <property type="project" value="UniProtKB-KW"/>
</dbReference>
<name>A0A644V280_9ZZZZ</name>
<evidence type="ECO:0000256" key="3">
    <source>
        <dbReference type="ARBA" id="ARBA00009409"/>
    </source>
</evidence>
<keyword evidence="14" id="KW-0326">Glycosidase</keyword>
<dbReference type="InterPro" id="IPR015887">
    <property type="entry name" value="DNA_glyclase_Znf_dom_DNA_BS"/>
</dbReference>
<dbReference type="NCBIfam" id="NF002211">
    <property type="entry name" value="PRK01103.1"/>
    <property type="match status" value="1"/>
</dbReference>
<keyword evidence="10" id="KW-0238">DNA-binding</keyword>
<evidence type="ECO:0000256" key="14">
    <source>
        <dbReference type="ARBA" id="ARBA00023295"/>
    </source>
</evidence>
<keyword evidence="5" id="KW-0479">Metal-binding</keyword>
<dbReference type="NCBIfam" id="TIGR00577">
    <property type="entry name" value="fpg"/>
    <property type="match status" value="1"/>
</dbReference>
<evidence type="ECO:0000256" key="8">
    <source>
        <dbReference type="ARBA" id="ARBA00022801"/>
    </source>
</evidence>
<evidence type="ECO:0000256" key="7">
    <source>
        <dbReference type="ARBA" id="ARBA00022771"/>
    </source>
</evidence>
<gene>
    <name evidence="18" type="primary">mutM_9</name>
    <name evidence="18" type="ORF">SDC9_31407</name>
</gene>
<dbReference type="EMBL" id="VSSQ01000206">
    <property type="protein sequence ID" value="MPL85439.1"/>
    <property type="molecule type" value="Genomic_DNA"/>
</dbReference>
<dbReference type="Pfam" id="PF06831">
    <property type="entry name" value="H2TH"/>
    <property type="match status" value="1"/>
</dbReference>
<dbReference type="PROSITE" id="PS51068">
    <property type="entry name" value="FPG_CAT"/>
    <property type="match status" value="1"/>
</dbReference>